<proteinExistence type="inferred from homology"/>
<dbReference type="Pfam" id="PF05236">
    <property type="entry name" value="TAF4"/>
    <property type="match status" value="1"/>
</dbReference>
<evidence type="ECO:0000256" key="6">
    <source>
        <dbReference type="ARBA" id="ARBA00023242"/>
    </source>
</evidence>
<feature type="region of interest" description="Disordered" evidence="9">
    <location>
        <begin position="405"/>
        <end position="429"/>
    </location>
</feature>
<comment type="function">
    <text evidence="7">Functions as a component of the DNA-binding general transcription factor complex TFIID. Binding of TFIID to a promoter (with or without TATA element) is the initial step in pre-initiation complex (PIC) formation. TFIID plays a key role in the regulation of gene expression by RNA polymerase II through different activities such as transcription activator interaction, core promoter recognition and selectivity, TFIIA and TFIIB interaction, chromatin modification (histone acetylation by TAF1), facilitation of DNA opening and initiation of transcription.</text>
</comment>
<comment type="caution">
    <text evidence="11">The sequence shown here is derived from an EMBL/GenBank/DDBJ whole genome shotgun (WGS) entry which is preliminary data.</text>
</comment>
<dbReference type="GO" id="GO:0005669">
    <property type="term" value="C:transcription factor TFIID complex"/>
    <property type="evidence" value="ECO:0007669"/>
    <property type="project" value="InterPro"/>
</dbReference>
<sequence length="576" mass="61645">MHVPPLQTQSYNQGQRAFSPPSYQQSPGAMSPTGVGIPPMKRQRLSPNPPSPYQSPFPPATSPYASSPTGAQHLNLPMSPASPYTAPTSSFNTPQPYQPQTDANARAPANSMPPPKLPYSKTQDNAELEKANARDLDVNNISDVLTGSGIDLRAEEDNLLHSYGNRNYGSSFNSQTSSTISPHGSFSQWPGTAGHGAFQGTGPLSEPVTQEQQEVELARKHSQAARALAEASQAPLSDPFLFANKLRQKVASRAYEHGISVNLDGLFDRIPEHPQNVTRTSMNAGDKESISALQADSLLNKNAPFVEVLSLISIAAEDRIRTILEDAFALSQGRQNTSHGVIPPNLTDLAEASGEAKQTTATPTNLSKSAWEAPDSAVSNHIANDLKRKVAEDIKFEEARIAKRQKRLNKASATPAETTPAPLPPLPEKMTKKERDRLNKIGQTDEVLHRKANETASMALGGIGGKKKYSWMIGGGGGGLGSGASTPRINTAVGGGSGTSTPTQPQLDRGLMGRKRNFGAMLENGEAGGGIQVRDLLHVLENDGREKKTLVFLLAKLKNTERDEQGDKKTGSAPVR</sequence>
<feature type="compositionally biased region" description="Polar residues" evidence="9">
    <location>
        <begin position="356"/>
        <end position="368"/>
    </location>
</feature>
<dbReference type="AlphaFoldDB" id="A0A9P4K5S4"/>
<evidence type="ECO:0000256" key="8">
    <source>
        <dbReference type="ARBA" id="ARBA00031747"/>
    </source>
</evidence>
<evidence type="ECO:0000256" key="9">
    <source>
        <dbReference type="SAM" id="MobiDB-lite"/>
    </source>
</evidence>
<organism evidence="11 12">
    <name type="scientific">Lojkania enalia</name>
    <dbReference type="NCBI Taxonomy" id="147567"/>
    <lineage>
        <taxon>Eukaryota</taxon>
        <taxon>Fungi</taxon>
        <taxon>Dikarya</taxon>
        <taxon>Ascomycota</taxon>
        <taxon>Pezizomycotina</taxon>
        <taxon>Dothideomycetes</taxon>
        <taxon>Pleosporomycetidae</taxon>
        <taxon>Pleosporales</taxon>
        <taxon>Pleosporales incertae sedis</taxon>
        <taxon>Lojkania</taxon>
    </lineage>
</organism>
<evidence type="ECO:0000259" key="10">
    <source>
        <dbReference type="Pfam" id="PF05236"/>
    </source>
</evidence>
<feature type="domain" description="Transcription initiation factor TFIID component TAF4 C-terminal" evidence="10">
    <location>
        <begin position="307"/>
        <end position="549"/>
    </location>
</feature>
<evidence type="ECO:0000256" key="4">
    <source>
        <dbReference type="ARBA" id="ARBA00023015"/>
    </source>
</evidence>
<keyword evidence="4" id="KW-0805">Transcription regulation</keyword>
<comment type="subcellular location">
    <subcellularLocation>
        <location evidence="1">Nucleus</location>
    </subcellularLocation>
</comment>
<feature type="region of interest" description="Disordered" evidence="9">
    <location>
        <begin position="352"/>
        <end position="374"/>
    </location>
</feature>
<keyword evidence="5" id="KW-0804">Transcription</keyword>
<evidence type="ECO:0000313" key="12">
    <source>
        <dbReference type="Proteomes" id="UP000800093"/>
    </source>
</evidence>
<comment type="similarity">
    <text evidence="2">Belongs to the TAF4 family.</text>
</comment>
<evidence type="ECO:0000256" key="7">
    <source>
        <dbReference type="ARBA" id="ARBA00025346"/>
    </source>
</evidence>
<evidence type="ECO:0000256" key="2">
    <source>
        <dbReference type="ARBA" id="ARBA00006178"/>
    </source>
</evidence>
<keyword evidence="6" id="KW-0539">Nucleus</keyword>
<name>A0A9P4K5S4_9PLEO</name>
<gene>
    <name evidence="11" type="ORF">CC78DRAFT_469416</name>
</gene>
<dbReference type="Proteomes" id="UP000800093">
    <property type="component" value="Unassembled WGS sequence"/>
</dbReference>
<dbReference type="GO" id="GO:0006352">
    <property type="term" value="P:DNA-templated transcription initiation"/>
    <property type="evidence" value="ECO:0007669"/>
    <property type="project" value="InterPro"/>
</dbReference>
<feature type="compositionally biased region" description="Polar residues" evidence="9">
    <location>
        <begin position="91"/>
        <end position="103"/>
    </location>
</feature>
<evidence type="ECO:0000256" key="3">
    <source>
        <dbReference type="ARBA" id="ARBA00017306"/>
    </source>
</evidence>
<feature type="compositionally biased region" description="Polar residues" evidence="9">
    <location>
        <begin position="1"/>
        <end position="28"/>
    </location>
</feature>
<feature type="compositionally biased region" description="Pro residues" evidence="9">
    <location>
        <begin position="47"/>
        <end position="61"/>
    </location>
</feature>
<feature type="region of interest" description="Disordered" evidence="9">
    <location>
        <begin position="1"/>
        <end position="112"/>
    </location>
</feature>
<dbReference type="OrthoDB" id="21060at2759"/>
<dbReference type="EMBL" id="ML986650">
    <property type="protein sequence ID" value="KAF2261812.1"/>
    <property type="molecule type" value="Genomic_DNA"/>
</dbReference>
<dbReference type="InterPro" id="IPR007900">
    <property type="entry name" value="TAF4_C"/>
</dbReference>
<keyword evidence="12" id="KW-1185">Reference proteome</keyword>
<accession>A0A9P4K5S4</accession>
<reference evidence="12" key="1">
    <citation type="journal article" date="2020" name="Stud. Mycol.">
        <title>101 Dothideomycetes genomes: A test case for predicting lifestyles and emergence of pathogens.</title>
        <authorList>
            <person name="Haridas S."/>
            <person name="Albert R."/>
            <person name="Binder M."/>
            <person name="Bloem J."/>
            <person name="LaButti K."/>
            <person name="Salamov A."/>
            <person name="Andreopoulos B."/>
            <person name="Baker S."/>
            <person name="Barry K."/>
            <person name="Bills G."/>
            <person name="Bluhm B."/>
            <person name="Cannon C."/>
            <person name="Castanera R."/>
            <person name="Culley D."/>
            <person name="Daum C."/>
            <person name="Ezra D."/>
            <person name="Gonzalez J."/>
            <person name="Henrissat B."/>
            <person name="Kuo A."/>
            <person name="Liang C."/>
            <person name="Lipzen A."/>
            <person name="Lutzoni F."/>
            <person name="Magnuson J."/>
            <person name="Mondo S."/>
            <person name="Nolan M."/>
            <person name="Ohm R."/>
            <person name="Pangilinan J."/>
            <person name="Park H.-J."/>
            <person name="Ramirez L."/>
            <person name="Alfaro M."/>
            <person name="Sun H."/>
            <person name="Tritt A."/>
            <person name="Yoshinaga Y."/>
            <person name="Zwiers L.-H."/>
            <person name="Turgeon B."/>
            <person name="Goodwin S."/>
            <person name="Spatafora J."/>
            <person name="Crous P."/>
            <person name="Grigoriev I."/>
        </authorList>
    </citation>
    <scope>NUCLEOTIDE SEQUENCE [LARGE SCALE GENOMIC DNA]</scope>
    <source>
        <strain evidence="12">CBS 304.66</strain>
    </source>
</reference>
<protein>
    <recommendedName>
        <fullName evidence="3">Transcription initiation factor TFIID subunit 4</fullName>
    </recommendedName>
    <alternativeName>
        <fullName evidence="8">TBP-associated factor 4</fullName>
    </alternativeName>
</protein>
<evidence type="ECO:0000313" key="11">
    <source>
        <dbReference type="EMBL" id="KAF2261812.1"/>
    </source>
</evidence>
<evidence type="ECO:0000256" key="1">
    <source>
        <dbReference type="ARBA" id="ARBA00004123"/>
    </source>
</evidence>
<evidence type="ECO:0000256" key="5">
    <source>
        <dbReference type="ARBA" id="ARBA00023163"/>
    </source>
</evidence>
<feature type="compositionally biased region" description="Low complexity" evidence="9">
    <location>
        <begin position="77"/>
        <end position="90"/>
    </location>
</feature>